<comment type="caution">
    <text evidence="2">The sequence shown here is derived from an EMBL/GenBank/DDBJ whole genome shotgun (WGS) entry which is preliminary data.</text>
</comment>
<dbReference type="InterPro" id="IPR001173">
    <property type="entry name" value="Glyco_trans_2-like"/>
</dbReference>
<organism evidence="2 3">
    <name type="scientific">Microbacterium sediminicola</name>
    <dbReference type="NCBI Taxonomy" id="415210"/>
    <lineage>
        <taxon>Bacteria</taxon>
        <taxon>Bacillati</taxon>
        <taxon>Actinomycetota</taxon>
        <taxon>Actinomycetes</taxon>
        <taxon>Micrococcales</taxon>
        <taxon>Microbacteriaceae</taxon>
        <taxon>Microbacterium</taxon>
    </lineage>
</organism>
<dbReference type="SUPFAM" id="SSF53448">
    <property type="entry name" value="Nucleotide-diphospho-sugar transferases"/>
    <property type="match status" value="1"/>
</dbReference>
<dbReference type="EMBL" id="BAAAPL010000001">
    <property type="protein sequence ID" value="GAA1696964.1"/>
    <property type="molecule type" value="Genomic_DNA"/>
</dbReference>
<dbReference type="CDD" id="cd00761">
    <property type="entry name" value="Glyco_tranf_GTA_type"/>
    <property type="match status" value="1"/>
</dbReference>
<reference evidence="3" key="1">
    <citation type="journal article" date="2019" name="Int. J. Syst. Evol. Microbiol.">
        <title>The Global Catalogue of Microorganisms (GCM) 10K type strain sequencing project: providing services to taxonomists for standard genome sequencing and annotation.</title>
        <authorList>
            <consortium name="The Broad Institute Genomics Platform"/>
            <consortium name="The Broad Institute Genome Sequencing Center for Infectious Disease"/>
            <person name="Wu L."/>
            <person name="Ma J."/>
        </authorList>
    </citation>
    <scope>NUCLEOTIDE SEQUENCE [LARGE SCALE GENOMIC DNA]</scope>
    <source>
        <strain evidence="3">JCM 15577</strain>
    </source>
</reference>
<dbReference type="PANTHER" id="PTHR22916:SF3">
    <property type="entry name" value="UDP-GLCNAC:BETAGAL BETA-1,3-N-ACETYLGLUCOSAMINYLTRANSFERASE-LIKE PROTEIN 1"/>
    <property type="match status" value="1"/>
</dbReference>
<evidence type="ECO:0000259" key="1">
    <source>
        <dbReference type="Pfam" id="PF00535"/>
    </source>
</evidence>
<gene>
    <name evidence="2" type="ORF">GCM10009808_12960</name>
</gene>
<sequence length="301" mass="33125">MSQAVATFIVPGRDVAPYVHEALDSLQAQTRADWRAILIDDGSVDDTGKIFERAARADDRLRVIHHARAVGLGAARNVGLDLVDTPYVGFLDADDVLAPHALTRFVETLERTGSDLAIAAYSRLRPTADGSYAASEVQPWVTAATSPARERTTLAEHPAATASIVAWAKLVRTPFWGLRRFPEGRLYEDQEVAQDLLLHARAFDTIPEPLVLWRVRADGSSITQREGELAVLQDCLAAMRGGLAVLRDEPAALRARTELILAMDIPRLEGIAETHTDPRYRAEVERFRAEIRSLLPARLAP</sequence>
<dbReference type="RefSeq" id="WP_344070591.1">
    <property type="nucleotide sequence ID" value="NZ_BAAAPL010000001.1"/>
</dbReference>
<feature type="domain" description="Glycosyltransferase 2-like" evidence="1">
    <location>
        <begin position="8"/>
        <end position="120"/>
    </location>
</feature>
<dbReference type="InterPro" id="IPR029044">
    <property type="entry name" value="Nucleotide-diphossugar_trans"/>
</dbReference>
<dbReference type="Gene3D" id="3.90.550.10">
    <property type="entry name" value="Spore Coat Polysaccharide Biosynthesis Protein SpsA, Chain A"/>
    <property type="match status" value="1"/>
</dbReference>
<keyword evidence="3" id="KW-1185">Reference proteome</keyword>
<proteinExistence type="predicted"/>
<evidence type="ECO:0000313" key="3">
    <source>
        <dbReference type="Proteomes" id="UP001501690"/>
    </source>
</evidence>
<protein>
    <recommendedName>
        <fullName evidence="1">Glycosyltransferase 2-like domain-containing protein</fullName>
    </recommendedName>
</protein>
<dbReference type="Pfam" id="PF00535">
    <property type="entry name" value="Glycos_transf_2"/>
    <property type="match status" value="1"/>
</dbReference>
<dbReference type="PANTHER" id="PTHR22916">
    <property type="entry name" value="GLYCOSYLTRANSFERASE"/>
    <property type="match status" value="1"/>
</dbReference>
<evidence type="ECO:0000313" key="2">
    <source>
        <dbReference type="EMBL" id="GAA1696964.1"/>
    </source>
</evidence>
<dbReference type="Proteomes" id="UP001501690">
    <property type="component" value="Unassembled WGS sequence"/>
</dbReference>
<name>A0ABP4U1C8_9MICO</name>
<accession>A0ABP4U1C8</accession>